<dbReference type="InterPro" id="IPR011335">
    <property type="entry name" value="Restrct_endonuc-II-like"/>
</dbReference>
<dbReference type="Pfam" id="PF05685">
    <property type="entry name" value="Uma2"/>
    <property type="match status" value="1"/>
</dbReference>
<dbReference type="InterPro" id="IPR008538">
    <property type="entry name" value="Uma2"/>
</dbReference>
<proteinExistence type="predicted"/>
<sequence>MQSSINVLTIEEYLALEQESEIRHEYVDGEIFAMAGASEAHNLIVGNILDFG</sequence>
<comment type="caution">
    <text evidence="2">The sequence shown here is derived from an EMBL/GenBank/DDBJ whole genome shotgun (WGS) entry which is preliminary data.</text>
</comment>
<reference evidence="2 3" key="2">
    <citation type="submission" date="2018-03" db="EMBL/GenBank/DDBJ databases">
        <title>The ancient ancestry and fast evolution of plastids.</title>
        <authorList>
            <person name="Moore K.R."/>
            <person name="Magnabosco C."/>
            <person name="Momper L."/>
            <person name="Gold D.A."/>
            <person name="Bosak T."/>
            <person name="Fournier G.P."/>
        </authorList>
    </citation>
    <scope>NUCLEOTIDE SEQUENCE [LARGE SCALE GENOMIC DNA]</scope>
    <source>
        <strain evidence="2 3">CCAP 1448/3</strain>
    </source>
</reference>
<accession>A0A2T1BXT0</accession>
<reference evidence="2 3" key="1">
    <citation type="submission" date="2018-02" db="EMBL/GenBank/DDBJ databases">
        <authorList>
            <person name="Cohen D.B."/>
            <person name="Kent A.D."/>
        </authorList>
    </citation>
    <scope>NUCLEOTIDE SEQUENCE [LARGE SCALE GENOMIC DNA]</scope>
    <source>
        <strain evidence="2 3">CCAP 1448/3</strain>
    </source>
</reference>
<dbReference type="Gene3D" id="3.90.1570.10">
    <property type="entry name" value="tt1808, chain A"/>
    <property type="match status" value="1"/>
</dbReference>
<dbReference type="AlphaFoldDB" id="A0A2T1BXT0"/>
<dbReference type="PANTHER" id="PTHR36558:SF1">
    <property type="entry name" value="RESTRICTION ENDONUCLEASE DOMAIN-CONTAINING PROTEIN-RELATED"/>
    <property type="match status" value="1"/>
</dbReference>
<dbReference type="Proteomes" id="UP000238762">
    <property type="component" value="Unassembled WGS sequence"/>
</dbReference>
<evidence type="ECO:0000313" key="2">
    <source>
        <dbReference type="EMBL" id="PSB00801.1"/>
    </source>
</evidence>
<feature type="domain" description="Putative restriction endonuclease" evidence="1">
    <location>
        <begin position="11"/>
        <end position="50"/>
    </location>
</feature>
<dbReference type="SUPFAM" id="SSF52980">
    <property type="entry name" value="Restriction endonuclease-like"/>
    <property type="match status" value="1"/>
</dbReference>
<gene>
    <name evidence="2" type="ORF">C7B64_21660</name>
</gene>
<dbReference type="OrthoDB" id="428347at2"/>
<dbReference type="PANTHER" id="PTHR36558">
    <property type="entry name" value="GLR1098 PROTEIN"/>
    <property type="match status" value="1"/>
</dbReference>
<keyword evidence="3" id="KW-1185">Reference proteome</keyword>
<evidence type="ECO:0000259" key="1">
    <source>
        <dbReference type="Pfam" id="PF05685"/>
    </source>
</evidence>
<dbReference type="EMBL" id="PVWJ01000159">
    <property type="protein sequence ID" value="PSB00801.1"/>
    <property type="molecule type" value="Genomic_DNA"/>
</dbReference>
<dbReference type="RefSeq" id="WP_106291292.1">
    <property type="nucleotide sequence ID" value="NZ_CAWNTC010000199.1"/>
</dbReference>
<name>A0A2T1BXT0_9CYAN</name>
<dbReference type="InterPro" id="IPR012296">
    <property type="entry name" value="Nuclease_put_TT1808"/>
</dbReference>
<organism evidence="2 3">
    <name type="scientific">Merismopedia glauca CCAP 1448/3</name>
    <dbReference type="NCBI Taxonomy" id="1296344"/>
    <lineage>
        <taxon>Bacteria</taxon>
        <taxon>Bacillati</taxon>
        <taxon>Cyanobacteriota</taxon>
        <taxon>Cyanophyceae</taxon>
        <taxon>Synechococcales</taxon>
        <taxon>Merismopediaceae</taxon>
        <taxon>Merismopedia</taxon>
    </lineage>
</organism>
<evidence type="ECO:0000313" key="3">
    <source>
        <dbReference type="Proteomes" id="UP000238762"/>
    </source>
</evidence>
<protein>
    <recommendedName>
        <fullName evidence="1">Putative restriction endonuclease domain-containing protein</fullName>
    </recommendedName>
</protein>